<dbReference type="Proteomes" id="UP000187013">
    <property type="component" value="Unassembled WGS sequence"/>
</dbReference>
<name>A0A1Q2ZZ95_ZYGRO</name>
<dbReference type="OrthoDB" id="4069534at2759"/>
<feature type="region of interest" description="Disordered" evidence="1">
    <location>
        <begin position="23"/>
        <end position="44"/>
    </location>
</feature>
<feature type="compositionally biased region" description="Pro residues" evidence="1">
    <location>
        <begin position="210"/>
        <end position="223"/>
    </location>
</feature>
<feature type="compositionally biased region" description="Basic and acidic residues" evidence="1">
    <location>
        <begin position="192"/>
        <end position="207"/>
    </location>
</feature>
<protein>
    <submittedName>
        <fullName evidence="2">Uncharacterized protein</fullName>
    </submittedName>
</protein>
<evidence type="ECO:0000313" key="2">
    <source>
        <dbReference type="EMBL" id="GAV48633.1"/>
    </source>
</evidence>
<dbReference type="eggNOG" id="ENOG502S4ZF">
    <property type="taxonomic scope" value="Eukaryota"/>
</dbReference>
<dbReference type="EMBL" id="BDGX01000014">
    <property type="protein sequence ID" value="GAV48633.1"/>
    <property type="molecule type" value="Genomic_DNA"/>
</dbReference>
<feature type="compositionally biased region" description="Polar residues" evidence="1">
    <location>
        <begin position="25"/>
        <end position="38"/>
    </location>
</feature>
<feature type="compositionally biased region" description="Basic and acidic residues" evidence="1">
    <location>
        <begin position="116"/>
        <end position="139"/>
    </location>
</feature>
<accession>A0A1Q2ZZ95</accession>
<organism evidence="2 3">
    <name type="scientific">Zygosaccharomyces rouxii</name>
    <dbReference type="NCBI Taxonomy" id="4956"/>
    <lineage>
        <taxon>Eukaryota</taxon>
        <taxon>Fungi</taxon>
        <taxon>Dikarya</taxon>
        <taxon>Ascomycota</taxon>
        <taxon>Saccharomycotina</taxon>
        <taxon>Saccharomycetes</taxon>
        <taxon>Saccharomycetales</taxon>
        <taxon>Saccharomycetaceae</taxon>
        <taxon>Zygosaccharomyces</taxon>
    </lineage>
</organism>
<feature type="compositionally biased region" description="Basic and acidic residues" evidence="1">
    <location>
        <begin position="593"/>
        <end position="602"/>
    </location>
</feature>
<reference evidence="2 3" key="1">
    <citation type="submission" date="2016-08" db="EMBL/GenBank/DDBJ databases">
        <title>Draft genome sequence of allopolyploid Zygosaccharomyces rouxii.</title>
        <authorList>
            <person name="Watanabe J."/>
            <person name="Uehara K."/>
            <person name="Mogi Y."/>
            <person name="Tsukioka Y."/>
        </authorList>
    </citation>
    <scope>NUCLEOTIDE SEQUENCE [LARGE SCALE GENOMIC DNA]</scope>
    <source>
        <strain evidence="2 3">NBRC 110957</strain>
    </source>
</reference>
<feature type="compositionally biased region" description="Low complexity" evidence="1">
    <location>
        <begin position="259"/>
        <end position="273"/>
    </location>
</feature>
<feature type="region of interest" description="Disordered" evidence="1">
    <location>
        <begin position="116"/>
        <end position="668"/>
    </location>
</feature>
<dbReference type="AlphaFoldDB" id="A0A1Q2ZZ95"/>
<feature type="compositionally biased region" description="Basic and acidic residues" evidence="1">
    <location>
        <begin position="461"/>
        <end position="470"/>
    </location>
</feature>
<sequence>MGRSAELEEFLKRVEDYDLQRRGNNDVTTTAGATNNEMNGGYSEESLERARKLLSENGVAIVDGESRKSTLDAPELAYRSAYNYERTFSPKRVTTNSKTYTVSEDDYLLLQRLKAKEKPPAPLPPHEKSRDNDGLRKLLDGVTTPSFPKTTTSLPSSSYYSTNLESRKTEAIPAVTSRSRGPPPVPPKSRSRAKDESENIEPEKDVGKPISPPRSPSSSPPSSPTKSPYKVELKSSPKKFNLKAELEPSKKTLALDNGKSSSPNKESPSSLSSHLDFLDSVQRNKVEPNLETPKNKSPIKSSSLHSNQFIDSAAHKSTPPAKPNKPLELANTPKSSLQRTGSGSFINSALKSPVTQPTASSASPTIFKIPSKPSTESFINSALKASPPPPPKPARKPTTIVKPRPLSKPASLRKSSTAPEDGKFKPEKPAGLAQLRPTSSNEKPKPHVPPKKSELVLPKLRHVDRTDSHGNKINSEADFTAKLKKTTPPEVPKKNPSLPEALKRLSNLSKAAPPPKAEEDVPEALTKVGHLSRAAPPPKRTEDVPEALAHLEKLNKVSKQPPVPTRKISMGEALQKAQELKKQQQKQSQSSEGEQKPKDVKSELGAVLMAQKLRASKPLLSGSSSTEPSSTNSSTTSLSSSNSSNTLSHANKTRSKGPKRRIPSTIKK</sequence>
<feature type="compositionally biased region" description="Low complexity" evidence="1">
    <location>
        <begin position="143"/>
        <end position="162"/>
    </location>
</feature>
<evidence type="ECO:0000313" key="3">
    <source>
        <dbReference type="Proteomes" id="UP000187013"/>
    </source>
</evidence>
<evidence type="ECO:0000256" key="1">
    <source>
        <dbReference type="SAM" id="MobiDB-lite"/>
    </source>
</evidence>
<feature type="compositionally biased region" description="Basic and acidic residues" evidence="1">
    <location>
        <begin position="539"/>
        <end position="555"/>
    </location>
</feature>
<feature type="compositionally biased region" description="Basic residues" evidence="1">
    <location>
        <begin position="651"/>
        <end position="668"/>
    </location>
</feature>
<feature type="compositionally biased region" description="Polar residues" evidence="1">
    <location>
        <begin position="332"/>
        <end position="364"/>
    </location>
</feature>
<comment type="caution">
    <text evidence="2">The sequence shown here is derived from an EMBL/GenBank/DDBJ whole genome shotgun (WGS) entry which is preliminary data.</text>
</comment>
<feature type="compositionally biased region" description="Polar residues" evidence="1">
    <location>
        <begin position="298"/>
        <end position="310"/>
    </location>
</feature>
<proteinExistence type="predicted"/>
<gene>
    <name evidence="2" type="ORF">ZYGR_0N00370</name>
</gene>
<feature type="compositionally biased region" description="Low complexity" evidence="1">
    <location>
        <begin position="619"/>
        <end position="648"/>
    </location>
</feature>